<dbReference type="Proteomes" id="UP001153069">
    <property type="component" value="Unassembled WGS sequence"/>
</dbReference>
<feature type="transmembrane region" description="Helical" evidence="2">
    <location>
        <begin position="52"/>
        <end position="73"/>
    </location>
</feature>
<comment type="caution">
    <text evidence="3">The sequence shown here is derived from an EMBL/GenBank/DDBJ whole genome shotgun (WGS) entry which is preliminary data.</text>
</comment>
<protein>
    <submittedName>
        <fullName evidence="3">Uncharacterized protein</fullName>
    </submittedName>
</protein>
<feature type="compositionally biased region" description="Basic and acidic residues" evidence="1">
    <location>
        <begin position="29"/>
        <end position="43"/>
    </location>
</feature>
<evidence type="ECO:0000313" key="3">
    <source>
        <dbReference type="EMBL" id="CAB9514186.1"/>
    </source>
</evidence>
<dbReference type="AlphaFoldDB" id="A0A9N8E7T7"/>
<keyword evidence="2" id="KW-0812">Transmembrane</keyword>
<feature type="region of interest" description="Disordered" evidence="1">
    <location>
        <begin position="1"/>
        <end position="45"/>
    </location>
</feature>
<name>A0A9N8E7T7_9STRA</name>
<accession>A0A9N8E7T7</accession>
<reference evidence="3" key="1">
    <citation type="submission" date="2020-06" db="EMBL/GenBank/DDBJ databases">
        <authorList>
            <consortium name="Plant Systems Biology data submission"/>
        </authorList>
    </citation>
    <scope>NUCLEOTIDE SEQUENCE</scope>
    <source>
        <strain evidence="3">D6</strain>
    </source>
</reference>
<keyword evidence="4" id="KW-1185">Reference proteome</keyword>
<proteinExistence type="predicted"/>
<dbReference type="OrthoDB" id="407947at2759"/>
<evidence type="ECO:0000256" key="2">
    <source>
        <dbReference type="SAM" id="Phobius"/>
    </source>
</evidence>
<keyword evidence="2" id="KW-0472">Membrane</keyword>
<gene>
    <name evidence="3" type="ORF">SEMRO_637_G179470.1</name>
</gene>
<keyword evidence="2" id="KW-1133">Transmembrane helix</keyword>
<evidence type="ECO:0000256" key="1">
    <source>
        <dbReference type="SAM" id="MobiDB-lite"/>
    </source>
</evidence>
<sequence>MNGGSRWHRQNGGDVCSKESTPLKGSSRRASERVSGRPRESVSRKRKAKERCTSFIAVLAAVLAMCIGVALFLTDTVRGWYDTFQDTKHDNDKQHQQEYDEIGRYIVDDYDTKPAFADFLPGLAGIYGKPLYAFYTNRGQGIASFGVKSKDYPIMEFQSAKKAYQSTALVGFRTFLQGSRGTQHFLTEPFGALTTRFPNVVKSDYTLTPNTLAAPFYLPKRTMYIGRNEVQIREVDTAHKIETNVSYFVLPEEDFGAFVRRVTIVNTDNRQPLVLSALDGLARMEPAGGKLDGYLKDMGNTLEGFMNVFSPYNNTQTMPFYRVTSQPSDTEATTAQIAGHYCLAMIEGEPQSQLLPIIYDPSTIFGDDTSLIRPIRLMSRTVRDIIAGPQYGAAKTPSAFAAVDSKTLKPGESVTITSFYGKAAHIMDVPVVARRIQQPGFGQYKQTRLREIVRQITAQIETKTANKLFDGYVKQMFLDSSLNGGVPTLLGEVDDDALMRSVDEDERLKVYHLFSRIHGDLERDYNDFEVSPTFFSEGPGRFNDLAQHRRNDVFFAPRVGSFNVRLFLSLLQADGYNPLTVESVSFTISNKIICNELAAAAVGQADGHRAQREKLSDILNGGPFRPGQLFELMAEANMELIIPIHTFIDRIAAASEIHPMGVFGSGFWADQFSYFMDFIESYLEIYPDQEERLLFNEKLKFFYSPASVRPRNEKYVVSVSFSGNGKHIRQLDAVAHDQEKVDYQMRYFVNTTGRLDLEANWQHDSNGNIFQSTVVEKLILLATLKFSTRCPYGMSIEYEAGKPGYNSAMNGIPSMIGSGVAEAYELLRLLRYLSSVVNRFPQPIQIPVELFDLLMAVNKALEALLQHADLQGDSELSESVPTSRFEYWDRVASSRESYRERVRVVFDGETKSVGADFLQSTLDMWIKEVVDGLDRASHFGSRGEGDDGSSGLPPTYFSYNVTKWKKNGELNSDLHPFANASAMVMNRFPLFLEGPTRMMQTSSPADARKVYSRVRASHLRDKNLGMYKLSGSLNGQSRDIGRATAFAPGWLENESIWMEMSYKFYFQLLDKNMVQEFFGEMLSGGLLPFMDPSQYGRSLMECSAFLASSAFEDPSKHGRGFYARLTGATSEFLRMWVRMMIGKKPFFVVEDTGELRMQLLPSLPKWLFLEGQDQRNSSEVPSITFKLFGSIQVSYHNERRDDLVQIPPYRYVVGYRDGSTFEVQGATIPFGLADKIRRVVFVASIDVYYR</sequence>
<evidence type="ECO:0000313" key="4">
    <source>
        <dbReference type="Proteomes" id="UP001153069"/>
    </source>
</evidence>
<dbReference type="EMBL" id="CAICTM010000636">
    <property type="protein sequence ID" value="CAB9514186.1"/>
    <property type="molecule type" value="Genomic_DNA"/>
</dbReference>
<organism evidence="3 4">
    <name type="scientific">Seminavis robusta</name>
    <dbReference type="NCBI Taxonomy" id="568900"/>
    <lineage>
        <taxon>Eukaryota</taxon>
        <taxon>Sar</taxon>
        <taxon>Stramenopiles</taxon>
        <taxon>Ochrophyta</taxon>
        <taxon>Bacillariophyta</taxon>
        <taxon>Bacillariophyceae</taxon>
        <taxon>Bacillariophycidae</taxon>
        <taxon>Naviculales</taxon>
        <taxon>Naviculaceae</taxon>
        <taxon>Seminavis</taxon>
    </lineage>
</organism>